<feature type="domain" description="Peptidase S8/S53" evidence="7">
    <location>
        <begin position="175"/>
        <end position="420"/>
    </location>
</feature>
<evidence type="ECO:0000256" key="3">
    <source>
        <dbReference type="ARBA" id="ARBA00022801"/>
    </source>
</evidence>
<evidence type="ECO:0000256" key="6">
    <source>
        <dbReference type="SAM" id="SignalP"/>
    </source>
</evidence>
<dbReference type="Pfam" id="PF00082">
    <property type="entry name" value="Peptidase_S8"/>
    <property type="match status" value="1"/>
</dbReference>
<feature type="signal peptide" evidence="6">
    <location>
        <begin position="1"/>
        <end position="25"/>
    </location>
</feature>
<feature type="active site" description="Charge relay system" evidence="5">
    <location>
        <position position="386"/>
    </location>
</feature>
<dbReference type="Proteomes" id="UP001285521">
    <property type="component" value="Unassembled WGS sequence"/>
</dbReference>
<feature type="active site" description="Charge relay system" evidence="5">
    <location>
        <position position="215"/>
    </location>
</feature>
<dbReference type="PANTHER" id="PTHR43806">
    <property type="entry name" value="PEPTIDASE S8"/>
    <property type="match status" value="1"/>
</dbReference>
<comment type="similarity">
    <text evidence="1 5">Belongs to the peptidase S8 family.</text>
</comment>
<dbReference type="PROSITE" id="PS51892">
    <property type="entry name" value="SUBTILASE"/>
    <property type="match status" value="1"/>
</dbReference>
<reference evidence="8 9" key="1">
    <citation type="submission" date="2023-11" db="EMBL/GenBank/DDBJ databases">
        <title>Lentzea sokolovensis, sp. nov., Lentzea kristufkii, sp. nov., and Lentzea miocenensis, sp. nov., rare actinobacteria from Sokolov Coal Basin, Miocene lacustrine sediment, Czech Republic.</title>
        <authorList>
            <person name="Lara A."/>
            <person name="Kotroba L."/>
            <person name="Nouioui I."/>
            <person name="Neumann-Schaal M."/>
            <person name="Mast Y."/>
            <person name="Chronakova A."/>
        </authorList>
    </citation>
    <scope>NUCLEOTIDE SEQUENCE [LARGE SCALE GENOMIC DNA]</scope>
    <source>
        <strain evidence="8 9">BCCO 10_0856</strain>
    </source>
</reference>
<gene>
    <name evidence="8" type="ORF">SK803_00540</name>
</gene>
<dbReference type="Gene3D" id="3.40.50.200">
    <property type="entry name" value="Peptidase S8/S53 domain"/>
    <property type="match status" value="1"/>
</dbReference>
<dbReference type="PROSITE" id="PS00138">
    <property type="entry name" value="SUBTILASE_SER"/>
    <property type="match status" value="1"/>
</dbReference>
<evidence type="ECO:0000256" key="1">
    <source>
        <dbReference type="ARBA" id="ARBA00011073"/>
    </source>
</evidence>
<dbReference type="PRINTS" id="PR00723">
    <property type="entry name" value="SUBTILISIN"/>
</dbReference>
<dbReference type="InterPro" id="IPR015500">
    <property type="entry name" value="Peptidase_S8_subtilisin-rel"/>
</dbReference>
<keyword evidence="9" id="KW-1185">Reference proteome</keyword>
<dbReference type="EMBL" id="JAXAVW010000001">
    <property type="protein sequence ID" value="MDX8028670.1"/>
    <property type="molecule type" value="Genomic_DNA"/>
</dbReference>
<sequence length="1137" mass="120143">MRLARCLVIAALAAGLLSPAATAQAEPLRAQRTSAITLISGDRVVVNERGELVRVEGRPGMQFAQYVQNDHQYVVPADAIDAVGQDRVDKRFFDVTSLHGYGYTDDKIDRIPLLSNGFRAAGAVQKKDAAQQWTARRTNALRAEKLWLDGKSKISLSESVPMVGAPGAWQAGFDGTGVTVAVLDTGYDQKHPELTGVVAVAKDFTPTGIQDDIGHGTHVAATVAGRGGQYVGVAKGAKLAVGRVCEAEYCFDSAVIAGMEWAAREVKAKVVNMSLGGDQSDGTDPLSLKVNELTAETGSLFVVAAGNSGVYRKVGSPASADSALAVANLTKAGGVNEGSSRGPRLRDFAVKPDIAAPGTDIVAARAEGTLPEHAVDDLHARLTGTSMAAPHVAGAAAVLAQRNPSWTAAELKAHLMSTVKPIADTPANVGTGLLDVERAVKQQVRASAGSLSFGLLEWPHTGTSTKTITYSNAGTEPVSLVLRHNLGADFTVPASVTVPAQGSAAVDVVLDPRKGDGTFFGHVKASGAGVELTTSVGVYVQEERHALTLSMIGRDGKPVPSEFVVVVNMTTREASVISIVDGTGSARLPVADYAVIGRIDELTPNYAWFAPVSATEVAGRVSLRADLSVTLDARQGKQISVELPERDSVVWYREARLRVPFAPGKISGVASVIDGRVPLYGLSFGAPLPELTYDSGLKGGQPLISVPGGFPVRYYESSKYLPPGEHEFDVAERGTDVRGKLALVRPEAEDVYAVAQAMKDAGAAVVLWAGPVPFGFDEQTAVPVVTVSEHHVAVTPAKLTLRAIAGSPVSYTLFLQEKGALPAGTKKIRHAELAEVKARYHTSGGDGSINQRNNPLVNGELGMVLDERLSAPAQRTEYFSAGKGISWYQEGFDGRSFGGGDDPLTTSWADLEPVTFQPGRKYERTNLRAVSSPRLGGSSLVTWAEGGGVDRAGDLINTRISPFGGSGWVENWRRTGGGWLELRHNGVTQGYSDVRRGSFHAPARDGRYQLLLDASRDTLALSTNVKTTWEFSAAADGRLPLLEVDYSVPVDLRNTWKAGAPMPVKFSAARQSGAGKAALRDLLAYASFDDGITWVPVKSIVPPGGQAGGFVSLRVVASDTEGNTVDQTVLRAYRLRA</sequence>
<reference evidence="8 9" key="2">
    <citation type="submission" date="2023-11" db="EMBL/GenBank/DDBJ databases">
        <authorList>
            <person name="Lara A.C."/>
            <person name="Chronakova A."/>
        </authorList>
    </citation>
    <scope>NUCLEOTIDE SEQUENCE [LARGE SCALE GENOMIC DNA]</scope>
    <source>
        <strain evidence="8 9">BCCO 10_0856</strain>
    </source>
</reference>
<dbReference type="PANTHER" id="PTHR43806:SF11">
    <property type="entry name" value="CEREVISIN-RELATED"/>
    <property type="match status" value="1"/>
</dbReference>
<evidence type="ECO:0000313" key="8">
    <source>
        <dbReference type="EMBL" id="MDX8028670.1"/>
    </source>
</evidence>
<evidence type="ECO:0000259" key="7">
    <source>
        <dbReference type="Pfam" id="PF00082"/>
    </source>
</evidence>
<evidence type="ECO:0000256" key="2">
    <source>
        <dbReference type="ARBA" id="ARBA00022670"/>
    </source>
</evidence>
<feature type="chain" id="PRO_5045725707" evidence="6">
    <location>
        <begin position="26"/>
        <end position="1137"/>
    </location>
</feature>
<comment type="caution">
    <text evidence="8">The sequence shown here is derived from an EMBL/GenBank/DDBJ whole genome shotgun (WGS) entry which is preliminary data.</text>
</comment>
<name>A0ABU4SRY9_9PSEU</name>
<evidence type="ECO:0000256" key="4">
    <source>
        <dbReference type="ARBA" id="ARBA00022825"/>
    </source>
</evidence>
<accession>A0ABU4SRY9</accession>
<keyword evidence="3 5" id="KW-0378">Hydrolase</keyword>
<evidence type="ECO:0000313" key="9">
    <source>
        <dbReference type="Proteomes" id="UP001285521"/>
    </source>
</evidence>
<keyword evidence="6" id="KW-0732">Signal</keyword>
<organism evidence="8 9">
    <name type="scientific">Lentzea miocenica</name>
    <dbReference type="NCBI Taxonomy" id="3095431"/>
    <lineage>
        <taxon>Bacteria</taxon>
        <taxon>Bacillati</taxon>
        <taxon>Actinomycetota</taxon>
        <taxon>Actinomycetes</taxon>
        <taxon>Pseudonocardiales</taxon>
        <taxon>Pseudonocardiaceae</taxon>
        <taxon>Lentzea</taxon>
    </lineage>
</organism>
<keyword evidence="4 5" id="KW-0720">Serine protease</keyword>
<evidence type="ECO:0000256" key="5">
    <source>
        <dbReference type="PROSITE-ProRule" id="PRU01240"/>
    </source>
</evidence>
<dbReference type="InterPro" id="IPR000209">
    <property type="entry name" value="Peptidase_S8/S53_dom"/>
</dbReference>
<dbReference type="SUPFAM" id="SSF52743">
    <property type="entry name" value="Subtilisin-like"/>
    <property type="match status" value="1"/>
</dbReference>
<keyword evidence="2 5" id="KW-0645">Protease</keyword>
<dbReference type="InterPro" id="IPR050131">
    <property type="entry name" value="Peptidase_S8_subtilisin-like"/>
</dbReference>
<dbReference type="RefSeq" id="WP_319963675.1">
    <property type="nucleotide sequence ID" value="NZ_JAXAVW010000001.1"/>
</dbReference>
<protein>
    <submittedName>
        <fullName evidence="8">S8 family serine peptidase</fullName>
    </submittedName>
</protein>
<dbReference type="InterPro" id="IPR023828">
    <property type="entry name" value="Peptidase_S8_Ser-AS"/>
</dbReference>
<feature type="active site" description="Charge relay system" evidence="5">
    <location>
        <position position="184"/>
    </location>
</feature>
<proteinExistence type="inferred from homology"/>
<dbReference type="InterPro" id="IPR036852">
    <property type="entry name" value="Peptidase_S8/S53_dom_sf"/>
</dbReference>